<dbReference type="Proteomes" id="UP000838756">
    <property type="component" value="Unassembled WGS sequence"/>
</dbReference>
<accession>A0A8S4R2T8</accession>
<comment type="caution">
    <text evidence="1">The sequence shown here is derived from an EMBL/GenBank/DDBJ whole genome shotgun (WGS) entry which is preliminary data.</text>
</comment>
<evidence type="ECO:0000313" key="1">
    <source>
        <dbReference type="EMBL" id="CAH2230271.1"/>
    </source>
</evidence>
<reference evidence="1" key="1">
    <citation type="submission" date="2022-03" db="EMBL/GenBank/DDBJ databases">
        <authorList>
            <person name="Lindestad O."/>
        </authorList>
    </citation>
    <scope>NUCLEOTIDE SEQUENCE</scope>
</reference>
<protein>
    <submittedName>
        <fullName evidence="1">Jg20020 protein</fullName>
    </submittedName>
</protein>
<dbReference type="EMBL" id="CAKXAJ010024785">
    <property type="protein sequence ID" value="CAH2230271.1"/>
    <property type="molecule type" value="Genomic_DNA"/>
</dbReference>
<dbReference type="AlphaFoldDB" id="A0A8S4R2T8"/>
<name>A0A8S4R2T8_9NEOP</name>
<keyword evidence="2" id="KW-1185">Reference proteome</keyword>
<evidence type="ECO:0000313" key="2">
    <source>
        <dbReference type="Proteomes" id="UP000838756"/>
    </source>
</evidence>
<gene>
    <name evidence="1" type="primary">jg20020</name>
    <name evidence="1" type="ORF">PAEG_LOCUS9520</name>
</gene>
<organism evidence="1 2">
    <name type="scientific">Pararge aegeria aegeria</name>
    <dbReference type="NCBI Taxonomy" id="348720"/>
    <lineage>
        <taxon>Eukaryota</taxon>
        <taxon>Metazoa</taxon>
        <taxon>Ecdysozoa</taxon>
        <taxon>Arthropoda</taxon>
        <taxon>Hexapoda</taxon>
        <taxon>Insecta</taxon>
        <taxon>Pterygota</taxon>
        <taxon>Neoptera</taxon>
        <taxon>Endopterygota</taxon>
        <taxon>Lepidoptera</taxon>
        <taxon>Glossata</taxon>
        <taxon>Ditrysia</taxon>
        <taxon>Papilionoidea</taxon>
        <taxon>Nymphalidae</taxon>
        <taxon>Satyrinae</taxon>
        <taxon>Satyrini</taxon>
        <taxon>Parargina</taxon>
        <taxon>Pararge</taxon>
    </lineage>
</organism>
<sequence length="121" mass="13507">MDTCRYHLRGFYGVTGGVGRARKLAMRRAPGLDDIGGVPAYRDVTQRWPCANEIRHNGALTVCFSSKLLLLSKGGHALNPSYMREDLYPAVGGDVDDDRHLNRNQRLKVLFEEHCLTLPAP</sequence>
<proteinExistence type="predicted"/>